<dbReference type="InterPro" id="IPR036388">
    <property type="entry name" value="WH-like_DNA-bd_sf"/>
</dbReference>
<dbReference type="SUPFAM" id="SSF54909">
    <property type="entry name" value="Dimeric alpha+beta barrel"/>
    <property type="match status" value="2"/>
</dbReference>
<dbReference type="EMBL" id="CP125942">
    <property type="protein sequence ID" value="XAO45487.1"/>
    <property type="molecule type" value="Genomic_DNA"/>
</dbReference>
<dbReference type="InterPro" id="IPR019888">
    <property type="entry name" value="Tscrpt_reg_AsnC-like"/>
</dbReference>
<name>A0AAU6WD82_9MICC</name>
<dbReference type="SMART" id="SM00344">
    <property type="entry name" value="HTH_ASNC"/>
    <property type="match status" value="1"/>
</dbReference>
<gene>
    <name evidence="5" type="ORF">QMQ05_14230</name>
</gene>
<dbReference type="PANTHER" id="PTHR30154:SF34">
    <property type="entry name" value="TRANSCRIPTIONAL REGULATOR AZLB"/>
    <property type="match status" value="1"/>
</dbReference>
<keyword evidence="6" id="KW-1185">Reference proteome</keyword>
<dbReference type="Gene3D" id="3.30.70.920">
    <property type="match status" value="1"/>
</dbReference>
<evidence type="ECO:0000313" key="6">
    <source>
        <dbReference type="Proteomes" id="UP001486888"/>
    </source>
</evidence>
<proteinExistence type="predicted"/>
<dbReference type="GO" id="GO:0043200">
    <property type="term" value="P:response to amino acid"/>
    <property type="evidence" value="ECO:0007669"/>
    <property type="project" value="TreeGrafter"/>
</dbReference>
<dbReference type="RefSeq" id="WP_345471044.1">
    <property type="nucleotide sequence ID" value="NZ_CP125942.1"/>
</dbReference>
<dbReference type="PANTHER" id="PTHR30154">
    <property type="entry name" value="LEUCINE-RESPONSIVE REGULATORY PROTEIN"/>
    <property type="match status" value="1"/>
</dbReference>
<evidence type="ECO:0000256" key="3">
    <source>
        <dbReference type="ARBA" id="ARBA00023163"/>
    </source>
</evidence>
<sequence length="355" mass="39409">MSGIVAENIKNKSHSCMQLKALKMTLAEDRELIQALQIAPRASWRALGGALHRSPAALAQRWEEMSEQGLAWCTAVPFGSSGAGVTAFIAQLAEPGAQQALLKRLTQIPEVVSIEVPARHWDSILTVLAPDIEDLMQHIQPRIAALEGLARQETILCTRTHFAGHEWRLNVLNDATVRALRPYERSSEAEGPGMRQGDEQLLPLLVRDGRASVSDIAEELNLHPSTVSRRLNRILSDPRVSLRCDVAPSLVGQPISCQWFCWLPPTLHDAAARALRGFPDLRYCASTTGATNFTFVLWVQSPQEIFEIERQVVERIEGLSLSESSVTFRFVKRMGWQLDELGRRTGAPVFPAFPL</sequence>
<dbReference type="GO" id="GO:0005829">
    <property type="term" value="C:cytosol"/>
    <property type="evidence" value="ECO:0007669"/>
    <property type="project" value="TreeGrafter"/>
</dbReference>
<reference evidence="5 6" key="1">
    <citation type="submission" date="2023-05" db="EMBL/GenBank/DDBJ databases">
        <title>Glutamicibacter sp. B1, complete genome.</title>
        <authorList>
            <person name="Long Y.H."/>
            <person name="Fang T."/>
            <person name="Li X.Y."/>
        </authorList>
    </citation>
    <scope>NUCLEOTIDE SEQUENCE [LARGE SCALE GENOMIC DNA]</scope>
    <source>
        <strain evidence="5 6">B1</strain>
    </source>
</reference>
<evidence type="ECO:0000259" key="4">
    <source>
        <dbReference type="Pfam" id="PF13404"/>
    </source>
</evidence>
<dbReference type="Gene3D" id="1.10.10.10">
    <property type="entry name" value="Winged helix-like DNA-binding domain superfamily/Winged helix DNA-binding domain"/>
    <property type="match status" value="2"/>
</dbReference>
<dbReference type="InterPro" id="IPR000485">
    <property type="entry name" value="AsnC-type_HTH_dom"/>
</dbReference>
<evidence type="ECO:0000313" key="5">
    <source>
        <dbReference type="EMBL" id="XAO45487.1"/>
    </source>
</evidence>
<dbReference type="InterPro" id="IPR036390">
    <property type="entry name" value="WH_DNA-bd_sf"/>
</dbReference>
<keyword evidence="3" id="KW-0804">Transcription</keyword>
<dbReference type="KEGG" id="gey:QMQ05_14230"/>
<accession>A0AAU6WD82</accession>
<dbReference type="AlphaFoldDB" id="A0AAU6WD82"/>
<dbReference type="GO" id="GO:0043565">
    <property type="term" value="F:sequence-specific DNA binding"/>
    <property type="evidence" value="ECO:0007669"/>
    <property type="project" value="InterPro"/>
</dbReference>
<organism evidence="5 6">
    <name type="scientific">Glutamicibacter ectropisis</name>
    <dbReference type="NCBI Taxonomy" id="3046593"/>
    <lineage>
        <taxon>Bacteria</taxon>
        <taxon>Bacillati</taxon>
        <taxon>Actinomycetota</taxon>
        <taxon>Actinomycetes</taxon>
        <taxon>Micrococcales</taxon>
        <taxon>Micrococcaceae</taxon>
        <taxon>Glutamicibacter</taxon>
    </lineage>
</organism>
<protein>
    <submittedName>
        <fullName evidence="5">Lrp/AsnC family transcriptional regulator</fullName>
    </submittedName>
</protein>
<evidence type="ECO:0000256" key="2">
    <source>
        <dbReference type="ARBA" id="ARBA00023125"/>
    </source>
</evidence>
<dbReference type="SUPFAM" id="SSF46785">
    <property type="entry name" value="Winged helix' DNA-binding domain"/>
    <property type="match status" value="1"/>
</dbReference>
<keyword evidence="1" id="KW-0805">Transcription regulation</keyword>
<dbReference type="Pfam" id="PF13404">
    <property type="entry name" value="HTH_AsnC-type"/>
    <property type="match status" value="1"/>
</dbReference>
<dbReference type="InterPro" id="IPR011008">
    <property type="entry name" value="Dimeric_a/b-barrel"/>
</dbReference>
<evidence type="ECO:0000256" key="1">
    <source>
        <dbReference type="ARBA" id="ARBA00023015"/>
    </source>
</evidence>
<feature type="domain" description="HTH asnC-type" evidence="4">
    <location>
        <begin position="198"/>
        <end position="233"/>
    </location>
</feature>
<keyword evidence="2" id="KW-0238">DNA-binding</keyword>
<dbReference type="Proteomes" id="UP001486888">
    <property type="component" value="Chromosome"/>
</dbReference>